<dbReference type="AlphaFoldDB" id="A0A2J6SG88"/>
<feature type="compositionally biased region" description="Basic residues" evidence="1">
    <location>
        <begin position="248"/>
        <end position="258"/>
    </location>
</feature>
<accession>A0A2J6SG88</accession>
<dbReference type="InParanoid" id="A0A2J6SG88"/>
<dbReference type="RefSeq" id="XP_024726677.1">
    <property type="nucleotide sequence ID" value="XM_024884244.1"/>
</dbReference>
<feature type="compositionally biased region" description="Acidic residues" evidence="1">
    <location>
        <begin position="233"/>
        <end position="244"/>
    </location>
</feature>
<feature type="region of interest" description="Disordered" evidence="1">
    <location>
        <begin position="1"/>
        <end position="58"/>
    </location>
</feature>
<reference evidence="2 3" key="1">
    <citation type="submission" date="2016-04" db="EMBL/GenBank/DDBJ databases">
        <title>A degradative enzymes factory behind the ericoid mycorrhizal symbiosis.</title>
        <authorList>
            <consortium name="DOE Joint Genome Institute"/>
            <person name="Martino E."/>
            <person name="Morin E."/>
            <person name="Grelet G."/>
            <person name="Kuo A."/>
            <person name="Kohler A."/>
            <person name="Daghino S."/>
            <person name="Barry K."/>
            <person name="Choi C."/>
            <person name="Cichocki N."/>
            <person name="Clum A."/>
            <person name="Copeland A."/>
            <person name="Hainaut M."/>
            <person name="Haridas S."/>
            <person name="Labutti K."/>
            <person name="Lindquist E."/>
            <person name="Lipzen A."/>
            <person name="Khouja H.-R."/>
            <person name="Murat C."/>
            <person name="Ohm R."/>
            <person name="Olson A."/>
            <person name="Spatafora J."/>
            <person name="Veneault-Fourrey C."/>
            <person name="Henrissat B."/>
            <person name="Grigoriev I."/>
            <person name="Martin F."/>
            <person name="Perotto S."/>
        </authorList>
    </citation>
    <scope>NUCLEOTIDE SEQUENCE [LARGE SCALE GENOMIC DNA]</scope>
    <source>
        <strain evidence="2 3">E</strain>
    </source>
</reference>
<dbReference type="Proteomes" id="UP000235371">
    <property type="component" value="Unassembled WGS sequence"/>
</dbReference>
<feature type="region of interest" description="Disordered" evidence="1">
    <location>
        <begin position="209"/>
        <end position="276"/>
    </location>
</feature>
<evidence type="ECO:0000256" key="1">
    <source>
        <dbReference type="SAM" id="MobiDB-lite"/>
    </source>
</evidence>
<gene>
    <name evidence="2" type="ORF">K444DRAFT_638384</name>
</gene>
<dbReference type="EMBL" id="KZ613919">
    <property type="protein sequence ID" value="PMD49773.1"/>
    <property type="molecule type" value="Genomic_DNA"/>
</dbReference>
<proteinExistence type="predicted"/>
<name>A0A2J6SG88_9HELO</name>
<sequence length="339" mass="37991">MNAPATMNAPTAMNPAPAPIYDAPVTRSNKRKESGHVNVEQPNPKKRGPGRPPKAGTKVNDELLQKTKQTAQQILDANTQLATYAEEAFRVGRNMLSVYNMLADDMDGLISVVENGEHGNDIKELIRKIRKTRYDTAVDSITPLFTKRDGLPSLCEPLFVQLSIDNKTAVEVRNWALYKLVLEQDDEVSVEQRDAVTEDRQVIIRRRDAVKVIPHRSPSTPDEPHRSPSTPGESDDDDYDDDEDIPAKKRPSGRRARRSAAVEDTEQEAVKDTEQETIETVKDTKVVVPKRKRFEVPPGYIKTAKGKFKDETTKKVYDIPPGFALTQEGLFVEDSGEEE</sequence>
<feature type="compositionally biased region" description="Low complexity" evidence="1">
    <location>
        <begin position="1"/>
        <end position="15"/>
    </location>
</feature>
<evidence type="ECO:0000313" key="2">
    <source>
        <dbReference type="EMBL" id="PMD49773.1"/>
    </source>
</evidence>
<dbReference type="GeneID" id="36592321"/>
<keyword evidence="3" id="KW-1185">Reference proteome</keyword>
<evidence type="ECO:0000313" key="3">
    <source>
        <dbReference type="Proteomes" id="UP000235371"/>
    </source>
</evidence>
<organism evidence="2 3">
    <name type="scientific">Hyaloscypha bicolor E</name>
    <dbReference type="NCBI Taxonomy" id="1095630"/>
    <lineage>
        <taxon>Eukaryota</taxon>
        <taxon>Fungi</taxon>
        <taxon>Dikarya</taxon>
        <taxon>Ascomycota</taxon>
        <taxon>Pezizomycotina</taxon>
        <taxon>Leotiomycetes</taxon>
        <taxon>Helotiales</taxon>
        <taxon>Hyaloscyphaceae</taxon>
        <taxon>Hyaloscypha</taxon>
        <taxon>Hyaloscypha bicolor</taxon>
    </lineage>
</organism>
<protein>
    <submittedName>
        <fullName evidence="2">Uncharacterized protein</fullName>
    </submittedName>
</protein>